<reference evidence="1 2" key="1">
    <citation type="submission" date="2020-01" db="EMBL/GenBank/DDBJ databases">
        <title>Natronorubrum sp. JWXQ-INN 674 isolated from Inner Mongolia Autonomous Region of China.</title>
        <authorList>
            <person name="Xue Q."/>
        </authorList>
    </citation>
    <scope>NUCLEOTIDE SEQUENCE [LARGE SCALE GENOMIC DNA]</scope>
    <source>
        <strain evidence="1 2">JWXQ-INN-674</strain>
    </source>
</reference>
<dbReference type="RefSeq" id="WP_160066039.1">
    <property type="nucleotide sequence ID" value="NZ_WUYX01000044.1"/>
</dbReference>
<gene>
    <name evidence="1" type="ORF">GS429_14280</name>
</gene>
<dbReference type="AlphaFoldDB" id="A0A6B0VPW9"/>
<protein>
    <recommendedName>
        <fullName evidence="3">Twin-arginine translocation signal domain-containing protein</fullName>
    </recommendedName>
</protein>
<dbReference type="PROSITE" id="PS51318">
    <property type="entry name" value="TAT"/>
    <property type="match status" value="1"/>
</dbReference>
<keyword evidence="2" id="KW-1185">Reference proteome</keyword>
<proteinExistence type="predicted"/>
<evidence type="ECO:0008006" key="3">
    <source>
        <dbReference type="Google" id="ProtNLM"/>
    </source>
</evidence>
<evidence type="ECO:0000313" key="1">
    <source>
        <dbReference type="EMBL" id="MXV63213.1"/>
    </source>
</evidence>
<accession>A0A6B0VPW9</accession>
<evidence type="ECO:0000313" key="2">
    <source>
        <dbReference type="Proteomes" id="UP000434101"/>
    </source>
</evidence>
<name>A0A6B0VPW9_9EURY</name>
<dbReference type="InterPro" id="IPR006311">
    <property type="entry name" value="TAT_signal"/>
</dbReference>
<sequence length="216" mass="22376">MDEFKSVDEESPDRYSPNRRSVMKAIGATAAVGGVFPGAVTAQQACAEGGCSAGTGDDMCQCAHPSCDFLAKVDASGQSVTISVPESAAEFDSVAVKVATCCYPVSYSGTNGQITVNSPTGQDISNVSFFRCGNGGEGRVNFYGCSQVCSDTQGTSVTYVDANGVTQTGSTNTESNRNDPAVRDWDAVYCFEVPEGSAIVSAGGQENPNRCAENYA</sequence>
<dbReference type="Proteomes" id="UP000434101">
    <property type="component" value="Unassembled WGS sequence"/>
</dbReference>
<organism evidence="1 2">
    <name type="scientific">Natronorubrum halalkaliphilum</name>
    <dbReference type="NCBI Taxonomy" id="2691917"/>
    <lineage>
        <taxon>Archaea</taxon>
        <taxon>Methanobacteriati</taxon>
        <taxon>Methanobacteriota</taxon>
        <taxon>Stenosarchaea group</taxon>
        <taxon>Halobacteria</taxon>
        <taxon>Halobacteriales</taxon>
        <taxon>Natrialbaceae</taxon>
        <taxon>Natronorubrum</taxon>
    </lineage>
</organism>
<comment type="caution">
    <text evidence="1">The sequence shown here is derived from an EMBL/GenBank/DDBJ whole genome shotgun (WGS) entry which is preliminary data.</text>
</comment>
<dbReference type="EMBL" id="WUYX01000044">
    <property type="protein sequence ID" value="MXV63213.1"/>
    <property type="molecule type" value="Genomic_DNA"/>
</dbReference>